<reference evidence="2 3" key="2">
    <citation type="submission" date="2009-02" db="EMBL/GenBank/DDBJ databases">
        <title>Draft genome sequence of Holdemania filiformis DSM 12042.</title>
        <authorList>
            <person name="Sudarsanam P."/>
            <person name="Ley R."/>
            <person name="Guruge J."/>
            <person name="Turnbaugh P.J."/>
            <person name="Mahowald M."/>
            <person name="Liep D."/>
            <person name="Gordon J."/>
        </authorList>
    </citation>
    <scope>NUCLEOTIDE SEQUENCE [LARGE SCALE GENOMIC DNA]</scope>
    <source>
        <strain evidence="2 3">DSM 12042</strain>
    </source>
</reference>
<dbReference type="AlphaFoldDB" id="B9YBI6"/>
<proteinExistence type="predicted"/>
<feature type="transmembrane region" description="Helical" evidence="1">
    <location>
        <begin position="271"/>
        <end position="289"/>
    </location>
</feature>
<feature type="transmembrane region" description="Helical" evidence="1">
    <location>
        <begin position="106"/>
        <end position="130"/>
    </location>
</feature>
<dbReference type="OrthoDB" id="1650968at2"/>
<organism evidence="2 3">
    <name type="scientific">Holdemania filiformis DSM 12042</name>
    <dbReference type="NCBI Taxonomy" id="545696"/>
    <lineage>
        <taxon>Bacteria</taxon>
        <taxon>Bacillati</taxon>
        <taxon>Bacillota</taxon>
        <taxon>Erysipelotrichia</taxon>
        <taxon>Erysipelotrichales</taxon>
        <taxon>Erysipelotrichaceae</taxon>
        <taxon>Holdemania</taxon>
    </lineage>
</organism>
<sequence>MTEKYFRYLMKQSLPLFLMISGFELLFAFDFINIESLPMVLTAISLIIPFVFQFWQFRRKAAYTYGALPIRRETLILVRFGVILFLVLVPACLLLFVAAVRENLSFAAMTVLLLNECGSLLLMTSVNLFILSFCRSAVEGMIALAGAIMLPIAIVNDGTEILSRHLLFDNRSFMPEFFSPWQYAFNRMSEDFDSLLTAGIIRINLNWIEFSVVFLISIAALWLTLRISLRQRNEDVGRNFQSKWVLPVFLLTYTFLLMLNCTSDISGYQSQPFKVLLLIVIYFGGMMLYRQSKKVSLKQILGFLILGLTAWGINRGIHTLCYQVQVQQIEKISEVDMIYLQYDEQRGEGVNPVCRADVESVRDSAVLNEIRNGMRSELDEFYQNHDFNTQTLDINETAKSLDVYALAGNMAYHKTISLESLSDDKVVQLFYNQNLPEGCLP</sequence>
<keyword evidence="1" id="KW-0812">Transmembrane</keyword>
<dbReference type="STRING" id="545696.HOLDEFILI_03193"/>
<evidence type="ECO:0000313" key="3">
    <source>
        <dbReference type="Proteomes" id="UP000005950"/>
    </source>
</evidence>
<feature type="transmembrane region" description="Helical" evidence="1">
    <location>
        <begin position="38"/>
        <end position="55"/>
    </location>
</feature>
<dbReference type="EMBL" id="ACCF01000200">
    <property type="protein sequence ID" value="EEF66650.1"/>
    <property type="molecule type" value="Genomic_DNA"/>
</dbReference>
<comment type="caution">
    <text evidence="2">The sequence shown here is derived from an EMBL/GenBank/DDBJ whole genome shotgun (WGS) entry which is preliminary data.</text>
</comment>
<name>B9YBI6_9FIRM</name>
<dbReference type="HOGENOM" id="CLU_620767_0_0_9"/>
<keyword evidence="1" id="KW-0472">Membrane</keyword>
<feature type="transmembrane region" description="Helical" evidence="1">
    <location>
        <begin position="244"/>
        <end position="265"/>
    </location>
</feature>
<protein>
    <submittedName>
        <fullName evidence="2">Uncharacterized protein</fullName>
    </submittedName>
</protein>
<dbReference type="Proteomes" id="UP000005950">
    <property type="component" value="Unassembled WGS sequence"/>
</dbReference>
<feature type="transmembrane region" description="Helical" evidence="1">
    <location>
        <begin position="205"/>
        <end position="223"/>
    </location>
</feature>
<evidence type="ECO:0000256" key="1">
    <source>
        <dbReference type="SAM" id="Phobius"/>
    </source>
</evidence>
<feature type="transmembrane region" description="Helical" evidence="1">
    <location>
        <begin position="12"/>
        <end position="32"/>
    </location>
</feature>
<reference evidence="2 3" key="1">
    <citation type="submission" date="2008-12" db="EMBL/GenBank/DDBJ databases">
        <authorList>
            <person name="Fulton L."/>
            <person name="Clifton S."/>
            <person name="Fulton B."/>
            <person name="Xu J."/>
            <person name="Minx P."/>
            <person name="Pepin K.H."/>
            <person name="Johnson M."/>
            <person name="Bhonagiri V."/>
            <person name="Nash W.E."/>
            <person name="Mardis E.R."/>
            <person name="Wilson R.K."/>
        </authorList>
    </citation>
    <scope>NUCLEOTIDE SEQUENCE [LARGE SCALE GENOMIC DNA]</scope>
    <source>
        <strain evidence="2 3">DSM 12042</strain>
    </source>
</reference>
<feature type="transmembrane region" description="Helical" evidence="1">
    <location>
        <begin position="76"/>
        <end position="100"/>
    </location>
</feature>
<accession>B9YBI6</accession>
<keyword evidence="1" id="KW-1133">Transmembrane helix</keyword>
<evidence type="ECO:0000313" key="2">
    <source>
        <dbReference type="EMBL" id="EEF66650.1"/>
    </source>
</evidence>
<gene>
    <name evidence="2" type="ORF">HOLDEFILI_03193</name>
</gene>
<feature type="transmembrane region" description="Helical" evidence="1">
    <location>
        <begin position="137"/>
        <end position="155"/>
    </location>
</feature>
<dbReference type="RefSeq" id="WP_006060358.1">
    <property type="nucleotide sequence ID" value="NZ_GG657561.1"/>
</dbReference>